<dbReference type="Pfam" id="PF23622">
    <property type="entry name" value="LRR_At1g61320_AtMIF1"/>
    <property type="match status" value="2"/>
</dbReference>
<dbReference type="InterPro" id="IPR055357">
    <property type="entry name" value="LRR_At1g61320_AtMIF1"/>
</dbReference>
<dbReference type="Gene3D" id="3.80.10.10">
    <property type="entry name" value="Ribonuclease Inhibitor"/>
    <property type="match status" value="1"/>
</dbReference>
<dbReference type="PANTHER" id="PTHR34145:SF28">
    <property type="entry name" value="F-BOX DOMAIN-CONTAINING PROTEIN"/>
    <property type="match status" value="1"/>
</dbReference>
<dbReference type="PROSITE" id="PS50181">
    <property type="entry name" value="FBOX"/>
    <property type="match status" value="1"/>
</dbReference>
<name>A0A2Z6N3P1_TRISU</name>
<dbReference type="InterPro" id="IPR001810">
    <property type="entry name" value="F-box_dom"/>
</dbReference>
<dbReference type="Gene3D" id="1.20.1280.50">
    <property type="match status" value="1"/>
</dbReference>
<evidence type="ECO:0000313" key="2">
    <source>
        <dbReference type="EMBL" id="GAU31482.1"/>
    </source>
</evidence>
<dbReference type="InterPro" id="IPR032675">
    <property type="entry name" value="LRR_dom_sf"/>
</dbReference>
<keyword evidence="3" id="KW-1185">Reference proteome</keyword>
<dbReference type="InterPro" id="IPR036047">
    <property type="entry name" value="F-box-like_dom_sf"/>
</dbReference>
<dbReference type="SUPFAM" id="SSF81383">
    <property type="entry name" value="F-box domain"/>
    <property type="match status" value="1"/>
</dbReference>
<feature type="domain" description="F-box" evidence="1">
    <location>
        <begin position="5"/>
        <end position="54"/>
    </location>
</feature>
<sequence length="647" mass="74822">MKRFKNLNSELPNCVLLNIFSKLSLKDLVKTSALSRHWLHEWRLLKTDLNFDLHNMFDCYTFEELREDVQLFQRVQSEFVTRLDRFMLHYQGAVISSIRVKFPLGDEHSDVIDRLISQGIAKGAKRIELLISNRTKDNDIFMDIDHYKFSFDKDNDIVMDIDPYKFSFTLLSNTDSLMYLHLQRCQIVTPTDFSGLKNLRTLVLHRIIVVQDMLQGLLNNCIHLVDFTLDKCSFFTDLKIISPTLSYFNIFKCAVYDKESIDIIAPNLLSFEYSCYSGRIAHPLNIKAHMLSQFSYRSIGISTSFGFSGLKNLTTIVLYKLFDCVQTWVLPLFFKECLQLKDVTIMNCVITCEVKITNPKLRHLKIIDRGGYAKPYKITIEAFNLSSFEYSGQKRIFYVTAPSLLKVFWNAAVSEENRYSSSPIPTLHHIENLAMNTSHSQITELKKVFGQFQNLRGLELFIDEENDPNMGYFSILDILMASPHLQKLSLTVRNSPVVGLKSQHPGFFHNDLKYVEMHGCVCTINAIEFARQLLRNANSLKKITFGSLDKFYIGAGRWTTGSNSYWFERNFIHERLKDESIKASKICEIPFSPHFVAEICIVTDLRMLSPTLQSIMSREGHLHFKFLRNSGRTVEKVATIAILEQDF</sequence>
<protein>
    <recommendedName>
        <fullName evidence="1">F-box domain-containing protein</fullName>
    </recommendedName>
</protein>
<proteinExistence type="predicted"/>
<organism evidence="2 3">
    <name type="scientific">Trifolium subterraneum</name>
    <name type="common">Subterranean clover</name>
    <dbReference type="NCBI Taxonomy" id="3900"/>
    <lineage>
        <taxon>Eukaryota</taxon>
        <taxon>Viridiplantae</taxon>
        <taxon>Streptophyta</taxon>
        <taxon>Embryophyta</taxon>
        <taxon>Tracheophyta</taxon>
        <taxon>Spermatophyta</taxon>
        <taxon>Magnoliopsida</taxon>
        <taxon>eudicotyledons</taxon>
        <taxon>Gunneridae</taxon>
        <taxon>Pentapetalae</taxon>
        <taxon>rosids</taxon>
        <taxon>fabids</taxon>
        <taxon>Fabales</taxon>
        <taxon>Fabaceae</taxon>
        <taxon>Papilionoideae</taxon>
        <taxon>50 kb inversion clade</taxon>
        <taxon>NPAAA clade</taxon>
        <taxon>Hologalegina</taxon>
        <taxon>IRL clade</taxon>
        <taxon>Trifolieae</taxon>
        <taxon>Trifolium</taxon>
    </lineage>
</organism>
<dbReference type="OrthoDB" id="1404129at2759"/>
<dbReference type="SUPFAM" id="SSF52047">
    <property type="entry name" value="RNI-like"/>
    <property type="match status" value="1"/>
</dbReference>
<accession>A0A2Z6N3P1</accession>
<dbReference type="Pfam" id="PF00646">
    <property type="entry name" value="F-box"/>
    <property type="match status" value="1"/>
</dbReference>
<evidence type="ECO:0000313" key="3">
    <source>
        <dbReference type="Proteomes" id="UP000242715"/>
    </source>
</evidence>
<dbReference type="EMBL" id="DF973458">
    <property type="protein sequence ID" value="GAU31482.1"/>
    <property type="molecule type" value="Genomic_DNA"/>
</dbReference>
<dbReference type="PANTHER" id="PTHR34145">
    <property type="entry name" value="OS02G0105600 PROTEIN"/>
    <property type="match status" value="1"/>
</dbReference>
<dbReference type="InterPro" id="IPR053772">
    <property type="entry name" value="At1g61320/At1g61330-like"/>
</dbReference>
<dbReference type="AlphaFoldDB" id="A0A2Z6N3P1"/>
<evidence type="ECO:0000259" key="1">
    <source>
        <dbReference type="PROSITE" id="PS50181"/>
    </source>
</evidence>
<dbReference type="Proteomes" id="UP000242715">
    <property type="component" value="Unassembled WGS sequence"/>
</dbReference>
<reference evidence="3" key="1">
    <citation type="journal article" date="2017" name="Front. Plant Sci.">
        <title>Climate Clever Clovers: New Paradigm to Reduce the Environmental Footprint of Ruminants by Breeding Low Methanogenic Forages Utilizing Haplotype Variation.</title>
        <authorList>
            <person name="Kaur P."/>
            <person name="Appels R."/>
            <person name="Bayer P.E."/>
            <person name="Keeble-Gagnere G."/>
            <person name="Wang J."/>
            <person name="Hirakawa H."/>
            <person name="Shirasawa K."/>
            <person name="Vercoe P."/>
            <person name="Stefanova K."/>
            <person name="Durmic Z."/>
            <person name="Nichols P."/>
            <person name="Revell C."/>
            <person name="Isobe S.N."/>
            <person name="Edwards D."/>
            <person name="Erskine W."/>
        </authorList>
    </citation>
    <scope>NUCLEOTIDE SEQUENCE [LARGE SCALE GENOMIC DNA]</scope>
    <source>
        <strain evidence="3">cv. Daliak</strain>
    </source>
</reference>
<gene>
    <name evidence="2" type="ORF">TSUD_332570</name>
</gene>